<dbReference type="InterPro" id="IPR000073">
    <property type="entry name" value="AB_hydrolase_1"/>
</dbReference>
<dbReference type="InterPro" id="IPR029058">
    <property type="entry name" value="AB_hydrolase_fold"/>
</dbReference>
<dbReference type="Proteomes" id="UP000077519">
    <property type="component" value="Unassembled WGS sequence"/>
</dbReference>
<dbReference type="GO" id="GO:0016020">
    <property type="term" value="C:membrane"/>
    <property type="evidence" value="ECO:0007669"/>
    <property type="project" value="TreeGrafter"/>
</dbReference>
<proteinExistence type="predicted"/>
<dbReference type="RefSeq" id="WP_068430742.1">
    <property type="nucleotide sequence ID" value="NZ_LVHI01000038.1"/>
</dbReference>
<dbReference type="EMBL" id="LVHI01000038">
    <property type="protein sequence ID" value="OAK51519.1"/>
    <property type="molecule type" value="Genomic_DNA"/>
</dbReference>
<keyword evidence="3" id="KW-1185">Reference proteome</keyword>
<dbReference type="InterPro" id="IPR050266">
    <property type="entry name" value="AB_hydrolase_sf"/>
</dbReference>
<feature type="domain" description="AB hydrolase-1" evidence="1">
    <location>
        <begin position="56"/>
        <end position="270"/>
    </location>
</feature>
<dbReference type="PANTHER" id="PTHR43798:SF33">
    <property type="entry name" value="HYDROLASE, PUTATIVE (AFU_ORTHOLOGUE AFUA_2G14860)-RELATED"/>
    <property type="match status" value="1"/>
</dbReference>
<evidence type="ECO:0000313" key="3">
    <source>
        <dbReference type="Proteomes" id="UP000077519"/>
    </source>
</evidence>
<sequence>MTTTQIYTSTAGADDVARRYRAMLDSWPVPSEKRRVSTRAGETHVVTSGPANAPALVLLHGSGSHAGTWIGDIATWAREFRVHAVDMLGEPGGSDPVRLPLDTDALASWLDEVLDALDVAHTSFVGMSLGGWTALDYAIRRPTRVDKLVLLCPGGIGRQTMGWLPKALLLRAFGKRGRRRTAQMVTGLHTASAAPVLDDVVRIFAHFKPRTERLPIFSDDDLRGISIPVQVIVGDRDVMMDSAETASRVRKSIADASVTVLPDTGHAVVGQTDTVMRFLRS</sequence>
<dbReference type="Gene3D" id="3.40.50.1820">
    <property type="entry name" value="alpha/beta hydrolase"/>
    <property type="match status" value="1"/>
</dbReference>
<organism evidence="2 3">
    <name type="scientific">Rhodococcoides kyotonense</name>
    <dbReference type="NCBI Taxonomy" id="398843"/>
    <lineage>
        <taxon>Bacteria</taxon>
        <taxon>Bacillati</taxon>
        <taxon>Actinomycetota</taxon>
        <taxon>Actinomycetes</taxon>
        <taxon>Mycobacteriales</taxon>
        <taxon>Nocardiaceae</taxon>
        <taxon>Rhodococcoides</taxon>
    </lineage>
</organism>
<evidence type="ECO:0000259" key="1">
    <source>
        <dbReference type="Pfam" id="PF12697"/>
    </source>
</evidence>
<evidence type="ECO:0000313" key="2">
    <source>
        <dbReference type="EMBL" id="OAK51519.1"/>
    </source>
</evidence>
<dbReference type="PANTHER" id="PTHR43798">
    <property type="entry name" value="MONOACYLGLYCEROL LIPASE"/>
    <property type="match status" value="1"/>
</dbReference>
<dbReference type="AlphaFoldDB" id="A0A177Y8I2"/>
<reference evidence="2 3" key="1">
    <citation type="submission" date="2016-03" db="EMBL/GenBank/DDBJ databases">
        <title>Genome sequence of Rhodococcus kyotonensis KB10.</title>
        <authorList>
            <person name="Jeong H."/>
            <person name="Hong C.E."/>
            <person name="Jo S.H."/>
            <person name="Park J.M."/>
        </authorList>
    </citation>
    <scope>NUCLEOTIDE SEQUENCE [LARGE SCALE GENOMIC DNA]</scope>
    <source>
        <strain evidence="2 3">KB10</strain>
    </source>
</reference>
<dbReference type="GO" id="GO:0016787">
    <property type="term" value="F:hydrolase activity"/>
    <property type="evidence" value="ECO:0007669"/>
    <property type="project" value="UniProtKB-KW"/>
</dbReference>
<keyword evidence="2" id="KW-0378">Hydrolase</keyword>
<accession>A0A177Y8I2</accession>
<dbReference type="SUPFAM" id="SSF53474">
    <property type="entry name" value="alpha/beta-Hydrolases"/>
    <property type="match status" value="1"/>
</dbReference>
<protein>
    <submittedName>
        <fullName evidence="2">Alpha/beta hydrolase</fullName>
    </submittedName>
</protein>
<dbReference type="Pfam" id="PF12697">
    <property type="entry name" value="Abhydrolase_6"/>
    <property type="match status" value="1"/>
</dbReference>
<comment type="caution">
    <text evidence="2">The sequence shown here is derived from an EMBL/GenBank/DDBJ whole genome shotgun (WGS) entry which is preliminary data.</text>
</comment>
<dbReference type="PRINTS" id="PR00111">
    <property type="entry name" value="ABHYDROLASE"/>
</dbReference>
<gene>
    <name evidence="2" type="ORF">A3K89_11315</name>
</gene>
<name>A0A177Y8I2_9NOCA</name>